<evidence type="ECO:0000313" key="5">
    <source>
        <dbReference type="EMBL" id="SDH40824.1"/>
    </source>
</evidence>
<evidence type="ECO:0000256" key="3">
    <source>
        <dbReference type="ARBA" id="ARBA00023163"/>
    </source>
</evidence>
<evidence type="ECO:0000313" key="6">
    <source>
        <dbReference type="Proteomes" id="UP000217076"/>
    </source>
</evidence>
<evidence type="ECO:0000256" key="1">
    <source>
        <dbReference type="ARBA" id="ARBA00023015"/>
    </source>
</evidence>
<keyword evidence="6" id="KW-1185">Reference proteome</keyword>
<evidence type="ECO:0000259" key="4">
    <source>
        <dbReference type="PROSITE" id="PS01124"/>
    </source>
</evidence>
<accession>A0A1G8C629</accession>
<dbReference type="OrthoDB" id="7363396at2"/>
<evidence type="ECO:0000256" key="2">
    <source>
        <dbReference type="ARBA" id="ARBA00023125"/>
    </source>
</evidence>
<dbReference type="PANTHER" id="PTHR47893:SF1">
    <property type="entry name" value="REGULATORY PROTEIN PCHR"/>
    <property type="match status" value="1"/>
</dbReference>
<dbReference type="PROSITE" id="PS01124">
    <property type="entry name" value="HTH_ARAC_FAMILY_2"/>
    <property type="match status" value="1"/>
</dbReference>
<dbReference type="Gene3D" id="1.10.10.60">
    <property type="entry name" value="Homeodomain-like"/>
    <property type="match status" value="1"/>
</dbReference>
<dbReference type="InterPro" id="IPR018060">
    <property type="entry name" value="HTH_AraC"/>
</dbReference>
<dbReference type="Proteomes" id="UP000217076">
    <property type="component" value="Unassembled WGS sequence"/>
</dbReference>
<gene>
    <name evidence="5" type="ORF">SAMN05421742_106210</name>
</gene>
<keyword evidence="5" id="KW-0675">Receptor</keyword>
<keyword evidence="3" id="KW-0804">Transcription</keyword>
<dbReference type="PROSITE" id="PS00041">
    <property type="entry name" value="HTH_ARAC_FAMILY_1"/>
    <property type="match status" value="1"/>
</dbReference>
<feature type="domain" description="HTH araC/xylS-type" evidence="4">
    <location>
        <begin position="181"/>
        <end position="278"/>
    </location>
</feature>
<organism evidence="5 6">
    <name type="scientific">Roseospirillum parvum</name>
    <dbReference type="NCBI Taxonomy" id="83401"/>
    <lineage>
        <taxon>Bacteria</taxon>
        <taxon>Pseudomonadati</taxon>
        <taxon>Pseudomonadota</taxon>
        <taxon>Alphaproteobacteria</taxon>
        <taxon>Rhodospirillales</taxon>
        <taxon>Rhodospirillaceae</taxon>
        <taxon>Roseospirillum</taxon>
    </lineage>
</organism>
<proteinExistence type="predicted"/>
<reference evidence="6" key="1">
    <citation type="submission" date="2016-10" db="EMBL/GenBank/DDBJ databases">
        <authorList>
            <person name="Varghese N."/>
            <person name="Submissions S."/>
        </authorList>
    </citation>
    <scope>NUCLEOTIDE SEQUENCE [LARGE SCALE GENOMIC DNA]</scope>
    <source>
        <strain evidence="6">930I</strain>
    </source>
</reference>
<protein>
    <submittedName>
        <fullName evidence="5">AraC family transcriptional regulator, transcriptional activator of the genes for pyochelin and ferripyochelin receptors</fullName>
    </submittedName>
</protein>
<dbReference type="RefSeq" id="WP_092619726.1">
    <property type="nucleotide sequence ID" value="NZ_FNCV01000006.1"/>
</dbReference>
<dbReference type="GO" id="GO:0003700">
    <property type="term" value="F:DNA-binding transcription factor activity"/>
    <property type="evidence" value="ECO:0007669"/>
    <property type="project" value="InterPro"/>
</dbReference>
<dbReference type="AlphaFoldDB" id="A0A1G8C629"/>
<dbReference type="InterPro" id="IPR053142">
    <property type="entry name" value="PchR_regulatory_protein"/>
</dbReference>
<dbReference type="Pfam" id="PF12833">
    <property type="entry name" value="HTH_18"/>
    <property type="match status" value="1"/>
</dbReference>
<keyword evidence="2" id="KW-0238">DNA-binding</keyword>
<keyword evidence="1" id="KW-0805">Transcription regulation</keyword>
<dbReference type="GO" id="GO:0043565">
    <property type="term" value="F:sequence-specific DNA binding"/>
    <property type="evidence" value="ECO:0007669"/>
    <property type="project" value="InterPro"/>
</dbReference>
<dbReference type="EMBL" id="FNCV01000006">
    <property type="protein sequence ID" value="SDH40824.1"/>
    <property type="molecule type" value="Genomic_DNA"/>
</dbReference>
<dbReference type="SUPFAM" id="SSF46689">
    <property type="entry name" value="Homeodomain-like"/>
    <property type="match status" value="2"/>
</dbReference>
<dbReference type="PANTHER" id="PTHR47893">
    <property type="entry name" value="REGULATORY PROTEIN PCHR"/>
    <property type="match status" value="1"/>
</dbReference>
<name>A0A1G8C629_9PROT</name>
<sequence length="294" mass="31366">MQTITTSGLEIVLADDQVAEHQCWSTAVNPGLWSGVMMRGKVMCAAEGLGETLTTPASLVTFHTTRPIEFRHRSLNTGTLSAVFVRIGEDALIDLLGEEGAATLGPARTLAEALRPGVNPAPRALALQMLACPENGASRRLYLAAKALEFLAAVVDSRAVQGDRAGCAPCHLAPRDIGRVLEARDIILSDLGTTPSVPELARQVGLNARKLTRGFDALFGASVYAFIKTARLERAKSLIESGAMTVSEAAYATGYHPGHLSTEFRRRFGVAPSQMRRTTRWCGFLPDGAGPPTV</sequence>
<dbReference type="InterPro" id="IPR009057">
    <property type="entry name" value="Homeodomain-like_sf"/>
</dbReference>
<dbReference type="STRING" id="83401.SAMN05421742_106210"/>
<dbReference type="InterPro" id="IPR018062">
    <property type="entry name" value="HTH_AraC-typ_CS"/>
</dbReference>
<dbReference type="SMART" id="SM00342">
    <property type="entry name" value="HTH_ARAC"/>
    <property type="match status" value="1"/>
</dbReference>